<gene>
    <name evidence="2" type="ORF">GCM10023081_45740</name>
</gene>
<dbReference type="Proteomes" id="UP001500752">
    <property type="component" value="Unassembled WGS sequence"/>
</dbReference>
<accession>A0ABP7DEE5</accession>
<dbReference type="EMBL" id="BAABEO010000036">
    <property type="protein sequence ID" value="GAA3704293.1"/>
    <property type="molecule type" value="Genomic_DNA"/>
</dbReference>
<organism evidence="2 3">
    <name type="scientific">Arthrobacter ginkgonis</name>
    <dbReference type="NCBI Taxonomy" id="1630594"/>
    <lineage>
        <taxon>Bacteria</taxon>
        <taxon>Bacillati</taxon>
        <taxon>Actinomycetota</taxon>
        <taxon>Actinomycetes</taxon>
        <taxon>Micrococcales</taxon>
        <taxon>Micrococcaceae</taxon>
        <taxon>Arthrobacter</taxon>
    </lineage>
</organism>
<dbReference type="Gene3D" id="3.40.630.30">
    <property type="match status" value="1"/>
</dbReference>
<evidence type="ECO:0000313" key="3">
    <source>
        <dbReference type="Proteomes" id="UP001500752"/>
    </source>
</evidence>
<keyword evidence="3" id="KW-1185">Reference proteome</keyword>
<name>A0ABP7DEE5_9MICC</name>
<dbReference type="InterPro" id="IPR016181">
    <property type="entry name" value="Acyl_CoA_acyltransferase"/>
</dbReference>
<comment type="caution">
    <text evidence="2">The sequence shown here is derived from an EMBL/GenBank/DDBJ whole genome shotgun (WGS) entry which is preliminary data.</text>
</comment>
<protein>
    <recommendedName>
        <fullName evidence="1">N-acetyltransferase domain-containing protein</fullName>
    </recommendedName>
</protein>
<evidence type="ECO:0000259" key="1">
    <source>
        <dbReference type="PROSITE" id="PS51186"/>
    </source>
</evidence>
<dbReference type="Pfam" id="PF13508">
    <property type="entry name" value="Acetyltransf_7"/>
    <property type="match status" value="1"/>
</dbReference>
<proteinExistence type="predicted"/>
<feature type="domain" description="N-acetyltransferase" evidence="1">
    <location>
        <begin position="1"/>
        <end position="102"/>
    </location>
</feature>
<dbReference type="CDD" id="cd04301">
    <property type="entry name" value="NAT_SF"/>
    <property type="match status" value="1"/>
</dbReference>
<dbReference type="InterPro" id="IPR000182">
    <property type="entry name" value="GNAT_dom"/>
</dbReference>
<evidence type="ECO:0000313" key="2">
    <source>
        <dbReference type="EMBL" id="GAA3704293.1"/>
    </source>
</evidence>
<dbReference type="PROSITE" id="PS51186">
    <property type="entry name" value="GNAT"/>
    <property type="match status" value="1"/>
</dbReference>
<dbReference type="SUPFAM" id="SSF55729">
    <property type="entry name" value="Acyl-CoA N-acyltransferases (Nat)"/>
    <property type="match status" value="1"/>
</dbReference>
<reference evidence="3" key="1">
    <citation type="journal article" date="2019" name="Int. J. Syst. Evol. Microbiol.">
        <title>The Global Catalogue of Microorganisms (GCM) 10K type strain sequencing project: providing services to taxonomists for standard genome sequencing and annotation.</title>
        <authorList>
            <consortium name="The Broad Institute Genomics Platform"/>
            <consortium name="The Broad Institute Genome Sequencing Center for Infectious Disease"/>
            <person name="Wu L."/>
            <person name="Ma J."/>
        </authorList>
    </citation>
    <scope>NUCLEOTIDE SEQUENCE [LARGE SCALE GENOMIC DNA]</scope>
    <source>
        <strain evidence="3">JCM 30742</strain>
    </source>
</reference>
<sequence>MLKKGSQDRVADYADLPEDAVCSHLVGMFVHPNRRGQETGSALVSAFLNEVAAAGNTLCVVSPDERDLEHLTGYYQRFGFALTEPALTHGTLDPWLMAREAAA</sequence>